<sequence length="250" mass="28233">MHLCFVDESGTPPSSPNPERPYFTLGAIIIKDEDWRDVAAVIRGYCTRNKIKGELKWRFFSPHNSSSDNPMLGKSAEERKKLSLELANIIAESSVTIIACITDIGAAFEYASVTNQQELYHFAYKPLSERFQYFLQDNKSLGIIIADHRGRDNDRLFRAHHDALLAKSGKSISGYNRLIEGLLLQDSCHSIGIQLADFVSGAIHRAYSTKDGELAKILKRRIRAKPDGTIQGHGIVHHPRDKFRKDLDRK</sequence>
<dbReference type="Pfam" id="PF12686">
    <property type="entry name" value="DUF3800"/>
    <property type="match status" value="1"/>
</dbReference>
<dbReference type="EMBL" id="CP122962">
    <property type="protein sequence ID" value="WGM60454.1"/>
    <property type="molecule type" value="Genomic_DNA"/>
</dbReference>
<dbReference type="AlphaFoldDB" id="A0AAF0GZI9"/>
<reference evidence="1" key="1">
    <citation type="submission" date="2019-04" db="EMBL/GenBank/DDBJ databases">
        <authorList>
            <person name="Chiang H.-Y."/>
            <person name="Huang Y.-Y."/>
            <person name="Chou L."/>
            <person name="Lai E.-M."/>
            <person name="Kuo C.-H."/>
        </authorList>
    </citation>
    <scope>NUCLEOTIDE SEQUENCE</scope>
    <source>
        <strain evidence="1">CFBP5506</strain>
    </source>
</reference>
<organism evidence="1 2">
    <name type="scientific">Agrobacterium tumefaciens</name>
    <dbReference type="NCBI Taxonomy" id="358"/>
    <lineage>
        <taxon>Bacteria</taxon>
        <taxon>Pseudomonadati</taxon>
        <taxon>Pseudomonadota</taxon>
        <taxon>Alphaproteobacteria</taxon>
        <taxon>Hyphomicrobiales</taxon>
        <taxon>Rhizobiaceae</taxon>
        <taxon>Rhizobium/Agrobacterium group</taxon>
        <taxon>Agrobacterium</taxon>
        <taxon>Agrobacterium tumefaciens complex</taxon>
    </lineage>
</organism>
<reference evidence="1" key="2">
    <citation type="submission" date="2023-04" db="EMBL/GenBank/DDBJ databases">
        <title>Complete genome sequence of Agrobacterium salinitolerans CFBP5506.</title>
        <authorList>
            <person name="Yen H.-C."/>
            <person name="Yan X.-H."/>
            <person name="Lai E.-M."/>
            <person name="Kuo C.-H."/>
        </authorList>
    </citation>
    <scope>NUCLEOTIDE SEQUENCE</scope>
    <source>
        <strain evidence="1">CFBP5506</strain>
    </source>
</reference>
<proteinExistence type="predicted"/>
<evidence type="ECO:0000313" key="2">
    <source>
        <dbReference type="Proteomes" id="UP000305410"/>
    </source>
</evidence>
<dbReference type="RefSeq" id="WP_080790575.1">
    <property type="nucleotide sequence ID" value="NZ_CP122962.1"/>
</dbReference>
<evidence type="ECO:0000313" key="1">
    <source>
        <dbReference type="EMBL" id="WGM60454.1"/>
    </source>
</evidence>
<gene>
    <name evidence="1" type="ORF">CFBP5506_06370</name>
</gene>
<accession>A0AAF0GZI9</accession>
<protein>
    <submittedName>
        <fullName evidence="1">DUF3800 domain-containing protein</fullName>
    </submittedName>
</protein>
<dbReference type="InterPro" id="IPR024524">
    <property type="entry name" value="DUF3800"/>
</dbReference>
<dbReference type="Proteomes" id="UP000305410">
    <property type="component" value="Chromosome Circular"/>
</dbReference>
<name>A0AAF0GZI9_AGRTU</name>